<proteinExistence type="predicted"/>
<comment type="caution">
    <text evidence="1">The sequence shown here is derived from an EMBL/GenBank/DDBJ whole genome shotgun (WGS) entry which is preliminary data.</text>
</comment>
<dbReference type="AlphaFoldDB" id="A0A8H3HT12"/>
<reference evidence="1" key="1">
    <citation type="submission" date="2021-01" db="EMBL/GenBank/DDBJ databases">
        <authorList>
            <person name="Kaushik A."/>
        </authorList>
    </citation>
    <scope>NUCLEOTIDE SEQUENCE</scope>
    <source>
        <strain evidence="1">AG2-2IIIB</strain>
    </source>
</reference>
<evidence type="ECO:0000313" key="2">
    <source>
        <dbReference type="Proteomes" id="UP000663843"/>
    </source>
</evidence>
<organism evidence="1 2">
    <name type="scientific">Rhizoctonia solani</name>
    <dbReference type="NCBI Taxonomy" id="456999"/>
    <lineage>
        <taxon>Eukaryota</taxon>
        <taxon>Fungi</taxon>
        <taxon>Dikarya</taxon>
        <taxon>Basidiomycota</taxon>
        <taxon>Agaricomycotina</taxon>
        <taxon>Agaricomycetes</taxon>
        <taxon>Cantharellales</taxon>
        <taxon>Ceratobasidiaceae</taxon>
        <taxon>Rhizoctonia</taxon>
    </lineage>
</organism>
<name>A0A8H3HT12_9AGAM</name>
<evidence type="ECO:0000313" key="1">
    <source>
        <dbReference type="EMBL" id="CAE6537038.1"/>
    </source>
</evidence>
<gene>
    <name evidence="1" type="ORF">RDB_LOCUS188376</name>
</gene>
<accession>A0A8H3HT12</accession>
<dbReference type="Proteomes" id="UP000663843">
    <property type="component" value="Unassembled WGS sequence"/>
</dbReference>
<sequence length="241" mass="26857">MGILSELHARPPEDWLPRPLYAERDPNELYHQNSHYKPSSYYGGIISVLRSVLSPDGPHGYTVQAQHILREPVAIGSHLVFDQSAQGPPAVELEPTMDDVHIITAETPEDDAKQDERGVLYGPRKAPMATWCNPSVWPMACASRILLLTNAMEKADLFRFRRYAERLRSIHRAGLDVGNVIMMFIAGGRVYTGGLTNGRLTSLRCVKLKRGLTYACISGGSSLVSDSYATYPGFLQRSRRE</sequence>
<dbReference type="EMBL" id="CAJMWT010009131">
    <property type="protein sequence ID" value="CAE6537038.1"/>
    <property type="molecule type" value="Genomic_DNA"/>
</dbReference>
<protein>
    <submittedName>
        <fullName evidence="1">Uncharacterized protein</fullName>
    </submittedName>
</protein>